<keyword evidence="3" id="KW-1185">Reference proteome</keyword>
<feature type="compositionally biased region" description="Acidic residues" evidence="1">
    <location>
        <begin position="153"/>
        <end position="173"/>
    </location>
</feature>
<feature type="region of interest" description="Disordered" evidence="1">
    <location>
        <begin position="135"/>
        <end position="175"/>
    </location>
</feature>
<reference evidence="2" key="2">
    <citation type="submission" date="2023-06" db="EMBL/GenBank/DDBJ databases">
        <authorList>
            <consortium name="Lawrence Berkeley National Laboratory"/>
            <person name="Mondo S.J."/>
            <person name="Hensen N."/>
            <person name="Bonometti L."/>
            <person name="Westerberg I."/>
            <person name="Brannstrom I.O."/>
            <person name="Guillou S."/>
            <person name="Cros-Aarteil S."/>
            <person name="Calhoun S."/>
            <person name="Haridas S."/>
            <person name="Kuo A."/>
            <person name="Pangilinan J."/>
            <person name="Riley R."/>
            <person name="Labutti K."/>
            <person name="Andreopoulos B."/>
            <person name="Lipzen A."/>
            <person name="Chen C."/>
            <person name="Yanf M."/>
            <person name="Daum C."/>
            <person name="Ng V."/>
            <person name="Clum A."/>
            <person name="Steindorff A."/>
            <person name="Ohm R."/>
            <person name="Martin F."/>
            <person name="Silar P."/>
            <person name="Natvig D."/>
            <person name="Lalanne C."/>
            <person name="Gautier V."/>
            <person name="Ament-Velasquez S.L."/>
            <person name="Kruys A."/>
            <person name="Hutchinson M.I."/>
            <person name="Powell A.J."/>
            <person name="Barry K."/>
            <person name="Miller A.N."/>
            <person name="Grigoriev I.V."/>
            <person name="Debuchy R."/>
            <person name="Gladieux P."/>
            <person name="Thoren M.H."/>
            <person name="Johannesson H."/>
        </authorList>
    </citation>
    <scope>NUCLEOTIDE SEQUENCE</scope>
    <source>
        <strain evidence="2">PSN324</strain>
    </source>
</reference>
<evidence type="ECO:0000256" key="1">
    <source>
        <dbReference type="SAM" id="MobiDB-lite"/>
    </source>
</evidence>
<dbReference type="Proteomes" id="UP001321749">
    <property type="component" value="Unassembled WGS sequence"/>
</dbReference>
<organism evidence="2 3">
    <name type="scientific">Cladorrhinum samala</name>
    <dbReference type="NCBI Taxonomy" id="585594"/>
    <lineage>
        <taxon>Eukaryota</taxon>
        <taxon>Fungi</taxon>
        <taxon>Dikarya</taxon>
        <taxon>Ascomycota</taxon>
        <taxon>Pezizomycotina</taxon>
        <taxon>Sordariomycetes</taxon>
        <taxon>Sordariomycetidae</taxon>
        <taxon>Sordariales</taxon>
        <taxon>Podosporaceae</taxon>
        <taxon>Cladorrhinum</taxon>
    </lineage>
</organism>
<accession>A0AAV9HSX4</accession>
<evidence type="ECO:0000313" key="2">
    <source>
        <dbReference type="EMBL" id="KAK4463139.1"/>
    </source>
</evidence>
<dbReference type="EMBL" id="MU864963">
    <property type="protein sequence ID" value="KAK4463139.1"/>
    <property type="molecule type" value="Genomic_DNA"/>
</dbReference>
<evidence type="ECO:0000313" key="3">
    <source>
        <dbReference type="Proteomes" id="UP001321749"/>
    </source>
</evidence>
<dbReference type="AlphaFoldDB" id="A0AAV9HSX4"/>
<name>A0AAV9HSX4_9PEZI</name>
<comment type="caution">
    <text evidence="2">The sequence shown here is derived from an EMBL/GenBank/DDBJ whole genome shotgun (WGS) entry which is preliminary data.</text>
</comment>
<feature type="region of interest" description="Disordered" evidence="1">
    <location>
        <begin position="302"/>
        <end position="326"/>
    </location>
</feature>
<gene>
    <name evidence="2" type="ORF">QBC42DRAFT_71686</name>
</gene>
<sequence>MKGRPVDQLIYEYMFPKPRQSDPQSFQQLLTRHLVLEVRQEVHSYYGHLDTPEAKYPGLDYTSKIHRIRLSRWQWHRRLFRAFDGLRLTHAEISNLTKWEGTKWAKERFERENGIKIRDTTADDFPDYVEPEYRTEAYMRGPSAQTDDVVATPEEEDDDDDEEDESDDEELESVGEALNERLRERVALRNISGDTSVPLDEDWENWLKNAIESGELPHVADQIARFSGQHARLTADDIFTPPMMAAARAGQWEGIPDVLHDRIRMTLETELRPVPQTPSAAATSAPRPTIRYENIGSSARLGFDSNGRPVQLQLWDRPRPTAQNNA</sequence>
<reference evidence="2" key="1">
    <citation type="journal article" date="2023" name="Mol. Phylogenet. Evol.">
        <title>Genome-scale phylogeny and comparative genomics of the fungal order Sordariales.</title>
        <authorList>
            <person name="Hensen N."/>
            <person name="Bonometti L."/>
            <person name="Westerberg I."/>
            <person name="Brannstrom I.O."/>
            <person name="Guillou S."/>
            <person name="Cros-Aarteil S."/>
            <person name="Calhoun S."/>
            <person name="Haridas S."/>
            <person name="Kuo A."/>
            <person name="Mondo S."/>
            <person name="Pangilinan J."/>
            <person name="Riley R."/>
            <person name="LaButti K."/>
            <person name="Andreopoulos B."/>
            <person name="Lipzen A."/>
            <person name="Chen C."/>
            <person name="Yan M."/>
            <person name="Daum C."/>
            <person name="Ng V."/>
            <person name="Clum A."/>
            <person name="Steindorff A."/>
            <person name="Ohm R.A."/>
            <person name="Martin F."/>
            <person name="Silar P."/>
            <person name="Natvig D.O."/>
            <person name="Lalanne C."/>
            <person name="Gautier V."/>
            <person name="Ament-Velasquez S.L."/>
            <person name="Kruys A."/>
            <person name="Hutchinson M.I."/>
            <person name="Powell A.J."/>
            <person name="Barry K."/>
            <person name="Miller A.N."/>
            <person name="Grigoriev I.V."/>
            <person name="Debuchy R."/>
            <person name="Gladieux P."/>
            <person name="Hiltunen Thoren M."/>
            <person name="Johannesson H."/>
        </authorList>
    </citation>
    <scope>NUCLEOTIDE SEQUENCE</scope>
    <source>
        <strain evidence="2">PSN324</strain>
    </source>
</reference>
<proteinExistence type="predicted"/>
<protein>
    <submittedName>
        <fullName evidence="2">Uncharacterized protein</fullName>
    </submittedName>
</protein>